<reference evidence="3 4" key="1">
    <citation type="journal article" date="2018" name="Evol. Lett.">
        <title>Horizontal gene cluster transfer increased hallucinogenic mushroom diversity.</title>
        <authorList>
            <person name="Reynolds H.T."/>
            <person name="Vijayakumar V."/>
            <person name="Gluck-Thaler E."/>
            <person name="Korotkin H.B."/>
            <person name="Matheny P.B."/>
            <person name="Slot J.C."/>
        </authorList>
    </citation>
    <scope>NUCLEOTIDE SEQUENCE [LARGE SCALE GENOMIC DNA]</scope>
    <source>
        <strain evidence="3 4">2629</strain>
    </source>
</reference>
<evidence type="ECO:0000256" key="1">
    <source>
        <dbReference type="ARBA" id="ARBA00022737"/>
    </source>
</evidence>
<dbReference type="STRING" id="181874.A0A409W6V3"/>
<dbReference type="InParanoid" id="A0A409W6V3"/>
<accession>A0A409W6V3</accession>
<gene>
    <name evidence="3" type="ORF">CVT24_001195</name>
</gene>
<dbReference type="Pfam" id="PF24883">
    <property type="entry name" value="NPHP3_N"/>
    <property type="match status" value="1"/>
</dbReference>
<protein>
    <recommendedName>
        <fullName evidence="2">Nephrocystin 3-like N-terminal domain-containing protein</fullName>
    </recommendedName>
</protein>
<sequence>MGNALTTGNNKVLVNNPVFNFQAITTPGQNLSPAFEKLCNHICTSAFHNSDEFDETKCHPGTRVSILSLLEQWALTKTLNSDDGITPIIWLHGVAGVGKTAIAKSFAERLQGLGMLAASFFFWRPDPGRSDDRNLVPTLAYQLARSIPPLRSFIEDAIADDPAIFSCASKVQVDTLILKPLRRLMDNSPNLDIYPLPKVLIIDGLDECGGLNRNRVKFQRRAFEIIHSLASHQSLFPFRILVLSRINHHIRILFETPAMRDMSRSILLEKGLAPISDIELYMDAQFKVIKASHPDKDSLSNVWPEKGITKRIAKCARHQFIIAATIMKFIADPDRQPKEQLTMVLEAIHSDLSGKTSSVFAPLYALYRQVIDSVIEESRNAAFEVLSYFFAHNTSSARHIGIRVPDVEVLLGLPPGGLLHCLRGFEAILNLEAPAEGIDGVYFLQFKHSTFVDFMFDRDHAGDCYIDINAAKEKYAIMDIAMFEQGEALSCDDQGFWFYSICNVLNHVPIDSAELATAVWCDKWAKFPKYEAGFLFLQRLGRQAGFHVALLLPTDSQVMDSFCEFLEEKVKPYQDHVLLFTLLLC</sequence>
<dbReference type="EMBL" id="NHTK01005764">
    <property type="protein sequence ID" value="PPQ74279.1"/>
    <property type="molecule type" value="Genomic_DNA"/>
</dbReference>
<dbReference type="AlphaFoldDB" id="A0A409W6V3"/>
<dbReference type="PANTHER" id="PTHR10039:SF14">
    <property type="entry name" value="NACHT DOMAIN-CONTAINING PROTEIN"/>
    <property type="match status" value="1"/>
</dbReference>
<evidence type="ECO:0000259" key="2">
    <source>
        <dbReference type="Pfam" id="PF24883"/>
    </source>
</evidence>
<comment type="caution">
    <text evidence="3">The sequence shown here is derived from an EMBL/GenBank/DDBJ whole genome shotgun (WGS) entry which is preliminary data.</text>
</comment>
<keyword evidence="4" id="KW-1185">Reference proteome</keyword>
<dbReference type="InterPro" id="IPR027417">
    <property type="entry name" value="P-loop_NTPase"/>
</dbReference>
<evidence type="ECO:0000313" key="3">
    <source>
        <dbReference type="EMBL" id="PPQ74279.1"/>
    </source>
</evidence>
<dbReference type="OrthoDB" id="5967843at2759"/>
<dbReference type="SUPFAM" id="SSF52540">
    <property type="entry name" value="P-loop containing nucleoside triphosphate hydrolases"/>
    <property type="match status" value="1"/>
</dbReference>
<keyword evidence="1" id="KW-0677">Repeat</keyword>
<dbReference type="PANTHER" id="PTHR10039">
    <property type="entry name" value="AMELOGENIN"/>
    <property type="match status" value="1"/>
</dbReference>
<name>A0A409W6V3_9AGAR</name>
<evidence type="ECO:0000313" key="4">
    <source>
        <dbReference type="Proteomes" id="UP000284842"/>
    </source>
</evidence>
<feature type="domain" description="Nephrocystin 3-like N-terminal" evidence="2">
    <location>
        <begin position="81"/>
        <end position="245"/>
    </location>
</feature>
<dbReference type="Proteomes" id="UP000284842">
    <property type="component" value="Unassembled WGS sequence"/>
</dbReference>
<organism evidence="3 4">
    <name type="scientific">Panaeolus cyanescens</name>
    <dbReference type="NCBI Taxonomy" id="181874"/>
    <lineage>
        <taxon>Eukaryota</taxon>
        <taxon>Fungi</taxon>
        <taxon>Dikarya</taxon>
        <taxon>Basidiomycota</taxon>
        <taxon>Agaricomycotina</taxon>
        <taxon>Agaricomycetes</taxon>
        <taxon>Agaricomycetidae</taxon>
        <taxon>Agaricales</taxon>
        <taxon>Agaricineae</taxon>
        <taxon>Galeropsidaceae</taxon>
        <taxon>Panaeolus</taxon>
    </lineage>
</organism>
<proteinExistence type="predicted"/>
<dbReference type="InterPro" id="IPR056884">
    <property type="entry name" value="NPHP3-like_N"/>
</dbReference>
<dbReference type="Gene3D" id="3.40.50.300">
    <property type="entry name" value="P-loop containing nucleotide triphosphate hydrolases"/>
    <property type="match status" value="1"/>
</dbReference>